<dbReference type="GO" id="GO:0020037">
    <property type="term" value="F:heme binding"/>
    <property type="evidence" value="ECO:0007669"/>
    <property type="project" value="InterPro"/>
</dbReference>
<dbReference type="Pfam" id="PF00067">
    <property type="entry name" value="p450"/>
    <property type="match status" value="1"/>
</dbReference>
<dbReference type="AlphaFoldDB" id="A0A9R0YZK3"/>
<dbReference type="Gene3D" id="1.10.630.10">
    <property type="entry name" value="Cytochrome P450"/>
    <property type="match status" value="1"/>
</dbReference>
<reference evidence="1 2" key="1">
    <citation type="submission" date="2017-09" db="EMBL/GenBank/DDBJ databases">
        <authorList>
            <consortium name="International Durum Wheat Genome Sequencing Consortium (IDWGSC)"/>
            <person name="Milanesi L."/>
        </authorList>
    </citation>
    <scope>NUCLEOTIDE SEQUENCE [LARGE SCALE GENOMIC DNA]</scope>
    <source>
        <strain evidence="2">cv. Svevo</strain>
    </source>
</reference>
<dbReference type="GO" id="GO:0005506">
    <property type="term" value="F:iron ion binding"/>
    <property type="evidence" value="ECO:0007669"/>
    <property type="project" value="InterPro"/>
</dbReference>
<accession>A0A9R0YZK3</accession>
<dbReference type="PANTHER" id="PTHR24299">
    <property type="entry name" value="CYTOCHROME P450 FAMILY 1"/>
    <property type="match status" value="1"/>
</dbReference>
<proteinExistence type="predicted"/>
<keyword evidence="2" id="KW-1185">Reference proteome</keyword>
<dbReference type="GO" id="GO:0016705">
    <property type="term" value="F:oxidoreductase activity, acting on paired donors, with incorporation or reduction of molecular oxygen"/>
    <property type="evidence" value="ECO:0007669"/>
    <property type="project" value="InterPro"/>
</dbReference>
<dbReference type="EMBL" id="LT934123">
    <property type="protein sequence ID" value="VAI68596.1"/>
    <property type="molecule type" value="Genomic_DNA"/>
</dbReference>
<dbReference type="Proteomes" id="UP000324705">
    <property type="component" value="Chromosome 7A"/>
</dbReference>
<dbReference type="InterPro" id="IPR036396">
    <property type="entry name" value="Cyt_P450_sf"/>
</dbReference>
<dbReference type="GO" id="GO:0004497">
    <property type="term" value="F:monooxygenase activity"/>
    <property type="evidence" value="ECO:0007669"/>
    <property type="project" value="InterPro"/>
</dbReference>
<gene>
    <name evidence="1" type="ORF">TRITD_7Av1G004580</name>
</gene>
<organism evidence="1 2">
    <name type="scientific">Triticum turgidum subsp. durum</name>
    <name type="common">Durum wheat</name>
    <name type="synonym">Triticum durum</name>
    <dbReference type="NCBI Taxonomy" id="4567"/>
    <lineage>
        <taxon>Eukaryota</taxon>
        <taxon>Viridiplantae</taxon>
        <taxon>Streptophyta</taxon>
        <taxon>Embryophyta</taxon>
        <taxon>Tracheophyta</taxon>
        <taxon>Spermatophyta</taxon>
        <taxon>Magnoliopsida</taxon>
        <taxon>Liliopsida</taxon>
        <taxon>Poales</taxon>
        <taxon>Poaceae</taxon>
        <taxon>BOP clade</taxon>
        <taxon>Pooideae</taxon>
        <taxon>Triticodae</taxon>
        <taxon>Triticeae</taxon>
        <taxon>Triticinae</taxon>
        <taxon>Triticum</taxon>
    </lineage>
</organism>
<evidence type="ECO:0000313" key="2">
    <source>
        <dbReference type="Proteomes" id="UP000324705"/>
    </source>
</evidence>
<evidence type="ECO:0000313" key="1">
    <source>
        <dbReference type="EMBL" id="VAI68596.1"/>
    </source>
</evidence>
<protein>
    <recommendedName>
        <fullName evidence="3">Cytochrome P450</fullName>
    </recommendedName>
</protein>
<name>A0A9R0YZK3_TRITD</name>
<evidence type="ECO:0008006" key="3">
    <source>
        <dbReference type="Google" id="ProtNLM"/>
    </source>
</evidence>
<dbReference type="InterPro" id="IPR001128">
    <property type="entry name" value="Cyt_P450"/>
</dbReference>
<sequence length="306" mass="34201">MELLFFCTIVLILIVSSVYLLGLLADGRRNLPPGPRSLPLVGNLLSLGAQPHRSLARLAESHGPIMALRLGTVTTVLASSADAARDILQRHDAAFSGRFVLDGTHVSAHYTHSMVWLPASSPRWRALRKVCSGELFALHRLDMHQSLRQEKVQQLVCHVTQLAREGTPVGVGRLAFTTALNLLSSTIFSTDLAELDDRHVKPCEFKDVLAELNVTVGLPNLSDFIPELAWLDLQGLRRRIEGLFQRLHAIMDEQIERHMQDRAAGELAKKNFLDVLLDYRNTDDDQGFERQTLLSLLSVSIFQILY</sequence>
<dbReference type="PANTHER" id="PTHR24299:SF59">
    <property type="entry name" value="CYTOCHROME P450 SUPERFAMILY PROTEIN"/>
    <property type="match status" value="1"/>
</dbReference>
<dbReference type="Gramene" id="TRITD7Av1G004580.2">
    <property type="protein sequence ID" value="TRITD7Av1G004580.2"/>
    <property type="gene ID" value="TRITD7Av1G004580"/>
</dbReference>
<dbReference type="SUPFAM" id="SSF48264">
    <property type="entry name" value="Cytochrome P450"/>
    <property type="match status" value="1"/>
</dbReference>